<organism evidence="3 4">
    <name type="scientific">Solanum verrucosum</name>
    <dbReference type="NCBI Taxonomy" id="315347"/>
    <lineage>
        <taxon>Eukaryota</taxon>
        <taxon>Viridiplantae</taxon>
        <taxon>Streptophyta</taxon>
        <taxon>Embryophyta</taxon>
        <taxon>Tracheophyta</taxon>
        <taxon>Spermatophyta</taxon>
        <taxon>Magnoliopsida</taxon>
        <taxon>eudicotyledons</taxon>
        <taxon>Gunneridae</taxon>
        <taxon>Pentapetalae</taxon>
        <taxon>asterids</taxon>
        <taxon>lamiids</taxon>
        <taxon>Solanales</taxon>
        <taxon>Solanaceae</taxon>
        <taxon>Solanoideae</taxon>
        <taxon>Solaneae</taxon>
        <taxon>Solanum</taxon>
    </lineage>
</organism>
<protein>
    <recommendedName>
        <fullName evidence="2">Terpene synthase metal-binding domain-containing protein</fullName>
    </recommendedName>
</protein>
<dbReference type="GO" id="GO:0000287">
    <property type="term" value="F:magnesium ion binding"/>
    <property type="evidence" value="ECO:0007669"/>
    <property type="project" value="InterPro"/>
</dbReference>
<dbReference type="InterPro" id="IPR005630">
    <property type="entry name" value="Terpene_synthase_metal-bd"/>
</dbReference>
<dbReference type="InterPro" id="IPR008949">
    <property type="entry name" value="Isoprenoid_synthase_dom_sf"/>
</dbReference>
<dbReference type="Pfam" id="PF03936">
    <property type="entry name" value="Terpene_synth_C"/>
    <property type="match status" value="1"/>
</dbReference>
<dbReference type="InterPro" id="IPR050148">
    <property type="entry name" value="Terpene_synthase-like"/>
</dbReference>
<reference evidence="3" key="1">
    <citation type="submission" date="2023-08" db="EMBL/GenBank/DDBJ databases">
        <title>A de novo genome assembly of Solanum verrucosum Schlechtendal, a Mexican diploid species geographically isolated from the other diploid A-genome species in potato relatives.</title>
        <authorList>
            <person name="Hosaka K."/>
        </authorList>
    </citation>
    <scope>NUCLEOTIDE SEQUENCE</scope>
    <source>
        <tissue evidence="3">Young leaves</tissue>
    </source>
</reference>
<gene>
    <name evidence="3" type="ORF">MTR67_006033</name>
</gene>
<dbReference type="Proteomes" id="UP001234989">
    <property type="component" value="Chromosome 1"/>
</dbReference>
<sequence length="102" mass="12034">MVESFLWIYSWFEPQKKEDCRIMLTKVTAMATVIDDIIYDVYGTLDELEIFTHAVEIKNAMDGLPDYMKICYLALFNTTYEVLKEQGIKRYTLLPYKISKNT</sequence>
<evidence type="ECO:0000313" key="4">
    <source>
        <dbReference type="Proteomes" id="UP001234989"/>
    </source>
</evidence>
<evidence type="ECO:0000256" key="1">
    <source>
        <dbReference type="ARBA" id="ARBA00022723"/>
    </source>
</evidence>
<dbReference type="PANTHER" id="PTHR31225:SF201">
    <property type="entry name" value="(-)-CAMPHENE_TRICYCLENE SYNTHASE, CHLOROPLASTIC"/>
    <property type="match status" value="1"/>
</dbReference>
<evidence type="ECO:0000313" key="3">
    <source>
        <dbReference type="EMBL" id="WMV12648.1"/>
    </source>
</evidence>
<dbReference type="GO" id="GO:0010333">
    <property type="term" value="F:terpene synthase activity"/>
    <property type="evidence" value="ECO:0007669"/>
    <property type="project" value="InterPro"/>
</dbReference>
<keyword evidence="4" id="KW-1185">Reference proteome</keyword>
<dbReference type="Gene3D" id="1.10.600.10">
    <property type="entry name" value="Farnesyl Diphosphate Synthase"/>
    <property type="match status" value="1"/>
</dbReference>
<accession>A0AAF0PXJ4</accession>
<name>A0AAF0PXJ4_SOLVR</name>
<dbReference type="EMBL" id="CP133612">
    <property type="protein sequence ID" value="WMV12648.1"/>
    <property type="molecule type" value="Genomic_DNA"/>
</dbReference>
<dbReference type="AlphaFoldDB" id="A0AAF0PXJ4"/>
<dbReference type="SUPFAM" id="SSF48576">
    <property type="entry name" value="Terpenoid synthases"/>
    <property type="match status" value="1"/>
</dbReference>
<keyword evidence="1" id="KW-0479">Metal-binding</keyword>
<feature type="domain" description="Terpene synthase metal-binding" evidence="2">
    <location>
        <begin position="1"/>
        <end position="86"/>
    </location>
</feature>
<dbReference type="GO" id="GO:0016114">
    <property type="term" value="P:terpenoid biosynthetic process"/>
    <property type="evidence" value="ECO:0007669"/>
    <property type="project" value="InterPro"/>
</dbReference>
<dbReference type="PANTHER" id="PTHR31225">
    <property type="entry name" value="OS04G0344100 PROTEIN-RELATED"/>
    <property type="match status" value="1"/>
</dbReference>
<proteinExistence type="predicted"/>
<evidence type="ECO:0000259" key="2">
    <source>
        <dbReference type="Pfam" id="PF03936"/>
    </source>
</evidence>